<feature type="region of interest" description="Disordered" evidence="1">
    <location>
        <begin position="1"/>
        <end position="55"/>
    </location>
</feature>
<organism evidence="3">
    <name type="scientific">viral metagenome</name>
    <dbReference type="NCBI Taxonomy" id="1070528"/>
    <lineage>
        <taxon>unclassified sequences</taxon>
        <taxon>metagenomes</taxon>
        <taxon>organismal metagenomes</taxon>
    </lineage>
</organism>
<reference evidence="3" key="1">
    <citation type="journal article" date="2020" name="Nature">
        <title>Giant virus diversity and host interactions through global metagenomics.</title>
        <authorList>
            <person name="Schulz F."/>
            <person name="Roux S."/>
            <person name="Paez-Espino D."/>
            <person name="Jungbluth S."/>
            <person name="Walsh D.A."/>
            <person name="Denef V.J."/>
            <person name="McMahon K.D."/>
            <person name="Konstantinidis K.T."/>
            <person name="Eloe-Fadrosh E.A."/>
            <person name="Kyrpides N.C."/>
            <person name="Woyke T."/>
        </authorList>
    </citation>
    <scope>NUCLEOTIDE SEQUENCE</scope>
    <source>
        <strain evidence="3">GVMAG-M-3300024261-26</strain>
    </source>
</reference>
<name>A0A6C0IQ88_9ZZZZ</name>
<feature type="transmembrane region" description="Helical" evidence="2">
    <location>
        <begin position="255"/>
        <end position="273"/>
    </location>
</feature>
<feature type="transmembrane region" description="Helical" evidence="2">
    <location>
        <begin position="334"/>
        <end position="367"/>
    </location>
</feature>
<feature type="transmembrane region" description="Helical" evidence="2">
    <location>
        <begin position="173"/>
        <end position="193"/>
    </location>
</feature>
<dbReference type="AlphaFoldDB" id="A0A6C0IQ88"/>
<proteinExistence type="predicted"/>
<feature type="transmembrane region" description="Helical" evidence="2">
    <location>
        <begin position="418"/>
        <end position="435"/>
    </location>
</feature>
<feature type="compositionally biased region" description="Basic and acidic residues" evidence="1">
    <location>
        <begin position="1"/>
        <end position="26"/>
    </location>
</feature>
<evidence type="ECO:0000256" key="2">
    <source>
        <dbReference type="SAM" id="Phobius"/>
    </source>
</evidence>
<keyword evidence="2" id="KW-0472">Membrane</keyword>
<keyword evidence="2" id="KW-1133">Transmembrane helix</keyword>
<evidence type="ECO:0000313" key="3">
    <source>
        <dbReference type="EMBL" id="QHT94750.1"/>
    </source>
</evidence>
<keyword evidence="2" id="KW-0812">Transmembrane</keyword>
<accession>A0A6C0IQ88</accession>
<sequence length="486" mass="56401">MASPEHKNNKSIKESFSDIENNKEHNFQTANMEYKMKNVKKRQKPKRKNNFKNIETFNTLENEQYKEVETDKEQTAPIQSVENFDTSNSIFTKNVIEGATNLDDKTNTDNWEGHDDVKDGDVNKVDWREEGANFVEKVYDIATYVNRKLGYELTYMLSNKNPTKKDEELMRDYISTILTAIISLPVTFNWYYIMYCIPKDQLFNMSVSDFKAKSKEEGYDILKLVLFLFEFAFFFPSVLNHIIIDLIPTYTKKLFTGKVNFILLFMVVFYAIKKVSLSIKNMLIAIIKDSSSNLIINLMFATVFINFFVSLFSLDIDTMLSFISSPIFFIIKAFIRFIIVILISVPVGALLMFLYLVVYSLFAIPIYGKDSIGKTFMEVDSHTESSAPDFFTNSCEGESWFQVLLRNLMKIVGFFKKHLLLVILLMIIIRYTFVLRTELSSGEGIVPGMTFRDSFMFFNLLLFVSVGTWVYIGTMKHINEMMKTSK</sequence>
<protein>
    <submittedName>
        <fullName evidence="3">Uncharacterized protein</fullName>
    </submittedName>
</protein>
<feature type="compositionally biased region" description="Basic residues" evidence="1">
    <location>
        <begin position="37"/>
        <end position="50"/>
    </location>
</feature>
<feature type="transmembrane region" description="Helical" evidence="2">
    <location>
        <begin position="294"/>
        <end position="314"/>
    </location>
</feature>
<evidence type="ECO:0000256" key="1">
    <source>
        <dbReference type="SAM" id="MobiDB-lite"/>
    </source>
</evidence>
<dbReference type="EMBL" id="MN740230">
    <property type="protein sequence ID" value="QHT94750.1"/>
    <property type="molecule type" value="Genomic_DNA"/>
</dbReference>
<feature type="transmembrane region" description="Helical" evidence="2">
    <location>
        <begin position="221"/>
        <end position="243"/>
    </location>
</feature>
<feature type="transmembrane region" description="Helical" evidence="2">
    <location>
        <begin position="455"/>
        <end position="473"/>
    </location>
</feature>